<dbReference type="EMBL" id="JAMKPW020000011">
    <property type="protein sequence ID" value="KAK8213422.1"/>
    <property type="molecule type" value="Genomic_DNA"/>
</dbReference>
<organism evidence="1 2">
    <name type="scientific">Zalaria obscura</name>
    <dbReference type="NCBI Taxonomy" id="2024903"/>
    <lineage>
        <taxon>Eukaryota</taxon>
        <taxon>Fungi</taxon>
        <taxon>Dikarya</taxon>
        <taxon>Ascomycota</taxon>
        <taxon>Pezizomycotina</taxon>
        <taxon>Dothideomycetes</taxon>
        <taxon>Dothideomycetidae</taxon>
        <taxon>Dothideales</taxon>
        <taxon>Zalariaceae</taxon>
        <taxon>Zalaria</taxon>
    </lineage>
</organism>
<sequence length="430" mass="47251">MATSGPLASASVTDALLALVDAPAAKKPQGYNDLLNQIMASSTPDTLTTNLIAYVESILGDSVGIIASRPLLAHFVDQLRQVNDTDTRIDVGNRAVDILQPKVVSYEEQDTQVKLMLADSYEQNEDFTSSAKVLQAITLDSSQRAVSEDDKAKIWIRITRCYLEEDDHTNALTYLNRVKNVIYAVTDQTTRLQFQLSQARISDSQRNFLDASTSYLNISTETVVDEEERLQALSAAIICAVLAPAGPKRARQLARLYKDDRAIQVEEHSILENIFLDRLLKPAEIQAFEGKLAPHQKAVTSDGSTVLEKAVLEHNLLAASRLYSNISTQGLGVLLGVNAEKAEGYAAQMIEQGRLVGYIDQIDGLIFFEGESSRESHLEGQAKQAGVAAVGAKELRMWDANVQGLAEEVERVTTMIQTEHPDFYAANMVH</sequence>
<proteinExistence type="predicted"/>
<accession>A0ACC3SGP6</accession>
<name>A0ACC3SGP6_9PEZI</name>
<reference evidence="1" key="1">
    <citation type="submission" date="2024-02" db="EMBL/GenBank/DDBJ databases">
        <title>Metagenome Assembled Genome of Zalaria obscura JY119.</title>
        <authorList>
            <person name="Vighnesh L."/>
            <person name="Jagadeeshwari U."/>
            <person name="Venkata Ramana C."/>
            <person name="Sasikala C."/>
        </authorList>
    </citation>
    <scope>NUCLEOTIDE SEQUENCE</scope>
    <source>
        <strain evidence="1">JY119</strain>
    </source>
</reference>
<evidence type="ECO:0000313" key="1">
    <source>
        <dbReference type="EMBL" id="KAK8213422.1"/>
    </source>
</evidence>
<protein>
    <submittedName>
        <fullName evidence="1">Uncharacterized protein</fullName>
    </submittedName>
</protein>
<evidence type="ECO:0000313" key="2">
    <source>
        <dbReference type="Proteomes" id="UP001320706"/>
    </source>
</evidence>
<gene>
    <name evidence="1" type="ORF">M8818_002721</name>
</gene>
<keyword evidence="2" id="KW-1185">Reference proteome</keyword>
<comment type="caution">
    <text evidence="1">The sequence shown here is derived from an EMBL/GenBank/DDBJ whole genome shotgun (WGS) entry which is preliminary data.</text>
</comment>
<dbReference type="Proteomes" id="UP001320706">
    <property type="component" value="Unassembled WGS sequence"/>
</dbReference>